<evidence type="ECO:0000256" key="1">
    <source>
        <dbReference type="SAM" id="Coils"/>
    </source>
</evidence>
<comment type="caution">
    <text evidence="3">The sequence shown here is derived from an EMBL/GenBank/DDBJ whole genome shotgun (WGS) entry which is preliminary data.</text>
</comment>
<feature type="region of interest" description="Disordered" evidence="2">
    <location>
        <begin position="126"/>
        <end position="156"/>
    </location>
</feature>
<reference evidence="3 4" key="1">
    <citation type="submission" date="2014-04" db="EMBL/GenBank/DDBJ databases">
        <title>Draft genome sequence of the novel Streptomyces griseorubens JSD-1 playing a role in carbon and nitrogen cycle.</title>
        <authorList>
            <consortium name="Shanghai Jiao Tong University"/>
            <person name="Feng H."/>
            <person name="Sun Y."/>
            <person name="Zhi Y."/>
            <person name="Mao L."/>
            <person name="Luo Y."/>
            <person name="Wei X."/>
            <person name="Zhou P."/>
        </authorList>
    </citation>
    <scope>NUCLEOTIDE SEQUENCE [LARGE SCALE GENOMIC DNA]</scope>
    <source>
        <strain evidence="3 4">JSD-1</strain>
    </source>
</reference>
<gene>
    <name evidence="3" type="ORF">DJ64_16545</name>
</gene>
<protein>
    <submittedName>
        <fullName evidence="3">Uncharacterized protein</fullName>
    </submittedName>
</protein>
<dbReference type="Proteomes" id="UP000027632">
    <property type="component" value="Unassembled WGS sequence"/>
</dbReference>
<sequence length="156" mass="17241">MTSRRPRNRETERAALRTAADRLLAGTPLRSSSGKLTASELLRESGLRRDVAYGDHKDLVEEFQARVKAQSATPTAMQELADKYAEAMEKVAAIAEELAKERAAGATLRRIIAELSLELDQAREELGQSGNVARLPAPRRRISRQERGSTKTSKVE</sequence>
<feature type="coiled-coil region" evidence="1">
    <location>
        <begin position="77"/>
        <end position="125"/>
    </location>
</feature>
<organism evidence="3 4">
    <name type="scientific">Streptomyces griseorubens</name>
    <dbReference type="NCBI Taxonomy" id="66897"/>
    <lineage>
        <taxon>Bacteria</taxon>
        <taxon>Bacillati</taxon>
        <taxon>Actinomycetota</taxon>
        <taxon>Actinomycetes</taxon>
        <taxon>Kitasatosporales</taxon>
        <taxon>Streptomycetaceae</taxon>
        <taxon>Streptomyces</taxon>
        <taxon>Streptomyces althioticus group</taxon>
    </lineage>
</organism>
<name>A0ABR4SVI7_9ACTN</name>
<evidence type="ECO:0000313" key="4">
    <source>
        <dbReference type="Proteomes" id="UP000027632"/>
    </source>
</evidence>
<keyword evidence="4" id="KW-1185">Reference proteome</keyword>
<dbReference type="RefSeq" id="WP_051747714.1">
    <property type="nucleotide sequence ID" value="NZ_KL503830.1"/>
</dbReference>
<feature type="compositionally biased region" description="Basic and acidic residues" evidence="2">
    <location>
        <begin position="143"/>
        <end position="156"/>
    </location>
</feature>
<proteinExistence type="predicted"/>
<keyword evidence="1" id="KW-0175">Coiled coil</keyword>
<dbReference type="EMBL" id="JJMG01000198">
    <property type="protein sequence ID" value="KEG39194.1"/>
    <property type="molecule type" value="Genomic_DNA"/>
</dbReference>
<evidence type="ECO:0000256" key="2">
    <source>
        <dbReference type="SAM" id="MobiDB-lite"/>
    </source>
</evidence>
<evidence type="ECO:0000313" key="3">
    <source>
        <dbReference type="EMBL" id="KEG39194.1"/>
    </source>
</evidence>
<accession>A0ABR4SVI7</accession>